<feature type="transmembrane region" description="Helical" evidence="6">
    <location>
        <begin position="164"/>
        <end position="181"/>
    </location>
</feature>
<keyword evidence="9" id="KW-1185">Reference proteome</keyword>
<proteinExistence type="predicted"/>
<keyword evidence="2 6" id="KW-0812">Transmembrane</keyword>
<dbReference type="InterPro" id="IPR004853">
    <property type="entry name" value="Sugar_P_trans_dom"/>
</dbReference>
<name>A0ABD3PMI1_9STRA</name>
<reference evidence="8 9" key="1">
    <citation type="submission" date="2024-10" db="EMBL/GenBank/DDBJ databases">
        <title>Updated reference genomes for cyclostephanoid diatoms.</title>
        <authorList>
            <person name="Roberts W.R."/>
            <person name="Alverson A.J."/>
        </authorList>
    </citation>
    <scope>NUCLEOTIDE SEQUENCE [LARGE SCALE GENOMIC DNA]</scope>
    <source>
        <strain evidence="8 9">AJA010-31</strain>
    </source>
</reference>
<evidence type="ECO:0000256" key="5">
    <source>
        <dbReference type="SAM" id="MobiDB-lite"/>
    </source>
</evidence>
<keyword evidence="3 6" id="KW-1133">Transmembrane helix</keyword>
<dbReference type="PANTHER" id="PTHR11132">
    <property type="entry name" value="SOLUTE CARRIER FAMILY 35"/>
    <property type="match status" value="1"/>
</dbReference>
<organism evidence="8 9">
    <name type="scientific">Cyclotella atomus</name>
    <dbReference type="NCBI Taxonomy" id="382360"/>
    <lineage>
        <taxon>Eukaryota</taxon>
        <taxon>Sar</taxon>
        <taxon>Stramenopiles</taxon>
        <taxon>Ochrophyta</taxon>
        <taxon>Bacillariophyta</taxon>
        <taxon>Coscinodiscophyceae</taxon>
        <taxon>Thalassiosirophycidae</taxon>
        <taxon>Stephanodiscales</taxon>
        <taxon>Stephanodiscaceae</taxon>
        <taxon>Cyclotella</taxon>
    </lineage>
</organism>
<evidence type="ECO:0000256" key="1">
    <source>
        <dbReference type="ARBA" id="ARBA00004141"/>
    </source>
</evidence>
<evidence type="ECO:0000313" key="9">
    <source>
        <dbReference type="Proteomes" id="UP001530400"/>
    </source>
</evidence>
<evidence type="ECO:0000256" key="2">
    <source>
        <dbReference type="ARBA" id="ARBA00022692"/>
    </source>
</evidence>
<sequence length="363" mass="39364">MNDNAMYIASVVATYWVVSISMVYLNKILMSNEGISVPAPLFVTWYQCVITCLICWACGICGQRAQAADAEKAKYTAVPSSEQAAASSVAAPKPSFFAQFPRAEYLVGPAKQIFPLSVVFVGMITFNNLCLKYVEVSFYNVARSLTIVFNVFLSRLFLGIPTSFKTVLCLGVVIVGFLMGSHGELNFSLIGTISGVLSSLFVSLNSIFTKRVLPAVDDNHWKLTFYNNVNASILFIPLVLIFEYDVLQAATQQLTSQEFWAAMTVAGFFGFSIGIVTVLQIKATSPLSHNISGTAKAAVQSLMAFYIWGNEPTVMGVLGIFTTLGGSLLYTFVKMNENAASAPAPQPVQSNPEGGKEQEMSKV</sequence>
<feature type="transmembrane region" description="Helical" evidence="6">
    <location>
        <begin position="187"/>
        <end position="208"/>
    </location>
</feature>
<feature type="compositionally biased region" description="Low complexity" evidence="5">
    <location>
        <begin position="341"/>
        <end position="352"/>
    </location>
</feature>
<dbReference type="InterPro" id="IPR037185">
    <property type="entry name" value="EmrE-like"/>
</dbReference>
<feature type="region of interest" description="Disordered" evidence="5">
    <location>
        <begin position="341"/>
        <end position="363"/>
    </location>
</feature>
<evidence type="ECO:0000256" key="4">
    <source>
        <dbReference type="ARBA" id="ARBA00023136"/>
    </source>
</evidence>
<feature type="domain" description="Sugar phosphate transporter" evidence="7">
    <location>
        <begin position="8"/>
        <end position="330"/>
    </location>
</feature>
<feature type="transmembrane region" description="Helical" evidence="6">
    <location>
        <begin position="259"/>
        <end position="279"/>
    </location>
</feature>
<comment type="caution">
    <text evidence="8">The sequence shown here is derived from an EMBL/GenBank/DDBJ whole genome shotgun (WGS) entry which is preliminary data.</text>
</comment>
<dbReference type="Proteomes" id="UP001530400">
    <property type="component" value="Unassembled WGS sequence"/>
</dbReference>
<feature type="transmembrane region" description="Helical" evidence="6">
    <location>
        <begin position="314"/>
        <end position="333"/>
    </location>
</feature>
<comment type="subcellular location">
    <subcellularLocation>
        <location evidence="1">Membrane</location>
        <topology evidence="1">Multi-pass membrane protein</topology>
    </subcellularLocation>
</comment>
<dbReference type="Pfam" id="PF03151">
    <property type="entry name" value="TPT"/>
    <property type="match status" value="1"/>
</dbReference>
<protein>
    <recommendedName>
        <fullName evidence="7">Sugar phosphate transporter domain-containing protein</fullName>
    </recommendedName>
</protein>
<evidence type="ECO:0000313" key="8">
    <source>
        <dbReference type="EMBL" id="KAL3788962.1"/>
    </source>
</evidence>
<evidence type="ECO:0000256" key="3">
    <source>
        <dbReference type="ARBA" id="ARBA00022989"/>
    </source>
</evidence>
<feature type="transmembrane region" description="Helical" evidence="6">
    <location>
        <begin position="113"/>
        <end position="134"/>
    </location>
</feature>
<feature type="transmembrane region" description="Helical" evidence="6">
    <location>
        <begin position="229"/>
        <end position="247"/>
    </location>
</feature>
<feature type="transmembrane region" description="Helical" evidence="6">
    <location>
        <begin position="6"/>
        <end position="25"/>
    </location>
</feature>
<keyword evidence="4 6" id="KW-0472">Membrane</keyword>
<evidence type="ECO:0000256" key="6">
    <source>
        <dbReference type="SAM" id="Phobius"/>
    </source>
</evidence>
<gene>
    <name evidence="8" type="ORF">ACHAWO_005772</name>
</gene>
<accession>A0ABD3PMI1</accession>
<dbReference type="AlphaFoldDB" id="A0ABD3PMI1"/>
<feature type="compositionally biased region" description="Basic and acidic residues" evidence="5">
    <location>
        <begin position="354"/>
        <end position="363"/>
    </location>
</feature>
<dbReference type="SUPFAM" id="SSF103481">
    <property type="entry name" value="Multidrug resistance efflux transporter EmrE"/>
    <property type="match status" value="1"/>
</dbReference>
<dbReference type="GO" id="GO:0016020">
    <property type="term" value="C:membrane"/>
    <property type="evidence" value="ECO:0007669"/>
    <property type="project" value="UniProtKB-SubCell"/>
</dbReference>
<dbReference type="InterPro" id="IPR050186">
    <property type="entry name" value="TPT_transporter"/>
</dbReference>
<dbReference type="EMBL" id="JALLPJ020000544">
    <property type="protein sequence ID" value="KAL3788962.1"/>
    <property type="molecule type" value="Genomic_DNA"/>
</dbReference>
<evidence type="ECO:0000259" key="7">
    <source>
        <dbReference type="Pfam" id="PF03151"/>
    </source>
</evidence>